<dbReference type="STRING" id="1676925.ENSPKIP00000030793"/>
<dbReference type="PROSITE" id="PS51048">
    <property type="entry name" value="SGS"/>
    <property type="match status" value="1"/>
</dbReference>
<dbReference type="SUPFAM" id="SSF49764">
    <property type="entry name" value="HSP20-like chaperones"/>
    <property type="match status" value="1"/>
</dbReference>
<proteinExistence type="predicted"/>
<evidence type="ECO:0000259" key="2">
    <source>
        <dbReference type="PROSITE" id="PS51048"/>
    </source>
</evidence>
<keyword evidence="4" id="KW-1185">Reference proteome</keyword>
<organism evidence="3 4">
    <name type="scientific">Paramormyrops kingsleyae</name>
    <dbReference type="NCBI Taxonomy" id="1676925"/>
    <lineage>
        <taxon>Eukaryota</taxon>
        <taxon>Metazoa</taxon>
        <taxon>Chordata</taxon>
        <taxon>Craniata</taxon>
        <taxon>Vertebrata</taxon>
        <taxon>Euteleostomi</taxon>
        <taxon>Actinopterygii</taxon>
        <taxon>Neopterygii</taxon>
        <taxon>Teleostei</taxon>
        <taxon>Osteoglossocephala</taxon>
        <taxon>Osteoglossomorpha</taxon>
        <taxon>Osteoglossiformes</taxon>
        <taxon>Mormyridae</taxon>
        <taxon>Paramormyrops</taxon>
    </lineage>
</organism>
<dbReference type="InterPro" id="IPR007052">
    <property type="entry name" value="CS_dom"/>
</dbReference>
<feature type="region of interest" description="Disordered" evidence="1">
    <location>
        <begin position="1"/>
        <end position="38"/>
    </location>
</feature>
<dbReference type="InterPro" id="IPR007699">
    <property type="entry name" value="SGS_dom"/>
</dbReference>
<reference evidence="3" key="2">
    <citation type="submission" date="2025-09" db="UniProtKB">
        <authorList>
            <consortium name="Ensembl"/>
        </authorList>
    </citation>
    <scope>IDENTIFICATION</scope>
</reference>
<dbReference type="Pfam" id="PF04969">
    <property type="entry name" value="CS"/>
    <property type="match status" value="1"/>
</dbReference>
<dbReference type="GO" id="GO:0051087">
    <property type="term" value="F:protein-folding chaperone binding"/>
    <property type="evidence" value="ECO:0007669"/>
    <property type="project" value="InterPro"/>
</dbReference>
<dbReference type="GeneTree" id="ENSGT00390000013700"/>
<evidence type="ECO:0000313" key="4">
    <source>
        <dbReference type="Proteomes" id="UP000261540"/>
    </source>
</evidence>
<dbReference type="AlphaFoldDB" id="A0A3B3SKB7"/>
<evidence type="ECO:0000313" key="3">
    <source>
        <dbReference type="Ensembl" id="ENSPKIP00000030793.1"/>
    </source>
</evidence>
<dbReference type="Proteomes" id="UP000261540">
    <property type="component" value="Unplaced"/>
</dbReference>
<evidence type="ECO:0000256" key="1">
    <source>
        <dbReference type="SAM" id="MobiDB-lite"/>
    </source>
</evidence>
<name>A0A3B3SKB7_9TELE</name>
<dbReference type="Gene3D" id="2.60.40.790">
    <property type="match status" value="1"/>
</dbReference>
<reference evidence="3" key="1">
    <citation type="submission" date="2025-08" db="UniProtKB">
        <authorList>
            <consortium name="Ensembl"/>
        </authorList>
    </citation>
    <scope>IDENTIFICATION</scope>
</reference>
<dbReference type="InterPro" id="IPR008978">
    <property type="entry name" value="HSP20-like_chaperone"/>
</dbReference>
<dbReference type="InterPro" id="IPR044563">
    <property type="entry name" value="Sgt1-like"/>
</dbReference>
<feature type="domain" description="SGS" evidence="2">
    <location>
        <begin position="137"/>
        <end position="226"/>
    </location>
</feature>
<protein>
    <submittedName>
        <fullName evidence="3">SGT1 homolog, MIS12 kinetochore complex assembly cochaperone</fullName>
    </submittedName>
</protein>
<accession>A0A3B3SKB7</accession>
<sequence length="226" mass="25723">MRRDVKGSARTPPPPPSSVSKVTSGNKVQASSFKPKRDPLRCCRFDTELSTPGDAPAPKILPFMLFTLQMSVVVKTAPQEEKHLKFQLSHPVVPQESTFKILSTKIEIMMKKSEAIRWETLEMEGAQVNMKPFTPNQYPSSSLYSRNWDKLVRDIKDEEKNEKLEGDTALSDLFQQIYSDGLDDVRHATNKSFMESGGTILSTNWKYVGKRKVKVRPTVDVERKKF</sequence>
<dbReference type="Pfam" id="PF05002">
    <property type="entry name" value="SGS"/>
    <property type="match status" value="1"/>
</dbReference>
<dbReference type="PANTHER" id="PTHR45862">
    <property type="entry name" value="PROTEIN SGT1 HOMOLOG"/>
    <property type="match status" value="1"/>
</dbReference>
<dbReference type="Ensembl" id="ENSPKIT00000011624.1">
    <property type="protein sequence ID" value="ENSPKIP00000030793.1"/>
    <property type="gene ID" value="ENSPKIG00000011525.1"/>
</dbReference>